<organism evidence="1 2">
    <name type="scientific">Dendrobium nobile</name>
    <name type="common">Orchid</name>
    <dbReference type="NCBI Taxonomy" id="94219"/>
    <lineage>
        <taxon>Eukaryota</taxon>
        <taxon>Viridiplantae</taxon>
        <taxon>Streptophyta</taxon>
        <taxon>Embryophyta</taxon>
        <taxon>Tracheophyta</taxon>
        <taxon>Spermatophyta</taxon>
        <taxon>Magnoliopsida</taxon>
        <taxon>Liliopsida</taxon>
        <taxon>Asparagales</taxon>
        <taxon>Orchidaceae</taxon>
        <taxon>Epidendroideae</taxon>
        <taxon>Malaxideae</taxon>
        <taxon>Dendrobiinae</taxon>
        <taxon>Dendrobium</taxon>
    </lineage>
</organism>
<dbReference type="AlphaFoldDB" id="A0A8T3BTG6"/>
<protein>
    <submittedName>
        <fullName evidence="1">Uncharacterized protein</fullName>
    </submittedName>
</protein>
<keyword evidence="2" id="KW-1185">Reference proteome</keyword>
<dbReference type="Proteomes" id="UP000829196">
    <property type="component" value="Unassembled WGS sequence"/>
</dbReference>
<comment type="caution">
    <text evidence="1">The sequence shown here is derived from an EMBL/GenBank/DDBJ whole genome shotgun (WGS) entry which is preliminary data.</text>
</comment>
<accession>A0A8T3BTG6</accession>
<proteinExistence type="predicted"/>
<evidence type="ECO:0000313" key="2">
    <source>
        <dbReference type="Proteomes" id="UP000829196"/>
    </source>
</evidence>
<gene>
    <name evidence="1" type="ORF">KFK09_006368</name>
</gene>
<sequence>MNQHGIETVGLLGEDQSDVLIYAKEKENQQEILKMHGRLNHTVYTFSSAELG</sequence>
<evidence type="ECO:0000313" key="1">
    <source>
        <dbReference type="EMBL" id="KAI0518931.1"/>
    </source>
</evidence>
<reference evidence="1" key="1">
    <citation type="journal article" date="2022" name="Front. Genet.">
        <title>Chromosome-Scale Assembly of the Dendrobium nobile Genome Provides Insights Into the Molecular Mechanism of the Biosynthesis of the Medicinal Active Ingredient of Dendrobium.</title>
        <authorList>
            <person name="Xu Q."/>
            <person name="Niu S.-C."/>
            <person name="Li K.-L."/>
            <person name="Zheng P.-J."/>
            <person name="Zhang X.-J."/>
            <person name="Jia Y."/>
            <person name="Liu Y."/>
            <person name="Niu Y.-X."/>
            <person name="Yu L.-H."/>
            <person name="Chen D.-F."/>
            <person name="Zhang G.-Q."/>
        </authorList>
    </citation>
    <scope>NUCLEOTIDE SEQUENCE</scope>
    <source>
        <tissue evidence="1">Leaf</tissue>
    </source>
</reference>
<name>A0A8T3BTG6_DENNO</name>
<dbReference type="EMBL" id="JAGYWB010000006">
    <property type="protein sequence ID" value="KAI0518931.1"/>
    <property type="molecule type" value="Genomic_DNA"/>
</dbReference>